<dbReference type="InParanoid" id="A0A7J6J7V1"/>
<comment type="caution">
    <text evidence="1">The sequence shown here is derived from an EMBL/GenBank/DDBJ whole genome shotgun (WGS) entry which is preliminary data.</text>
</comment>
<sequence>MPLSFGPRQPSTAQEYAKKKNCPLGHQLRAIMSTQICTESRDVARKTCLDNHEQSDLAADVCLELKDNVVLFGQRARTRPRCYLPGRSSVFLA</sequence>
<gene>
    <name evidence="1" type="ORF">CGGC5_v006637</name>
</gene>
<dbReference type="EMBL" id="ANPB02000003">
    <property type="protein sequence ID" value="KAF4486088.1"/>
    <property type="molecule type" value="Genomic_DNA"/>
</dbReference>
<name>A0A7J6J7V1_COLFN</name>
<reference evidence="1 2" key="1">
    <citation type="submission" date="2012-08" db="EMBL/GenBank/DDBJ databases">
        <authorList>
            <person name="Gan P.H.P."/>
            <person name="Ikeda K."/>
            <person name="Irieda H."/>
            <person name="Narusaka M."/>
            <person name="O'Connell R.J."/>
            <person name="Narusaka Y."/>
            <person name="Takano Y."/>
            <person name="Kubo Y."/>
            <person name="Shirasu K."/>
        </authorList>
    </citation>
    <scope>NUCLEOTIDE SEQUENCE [LARGE SCALE GENOMIC DNA]</scope>
    <source>
        <strain evidence="1 2">Nara gc5</strain>
    </source>
</reference>
<evidence type="ECO:0000313" key="1">
    <source>
        <dbReference type="EMBL" id="KAF4486088.1"/>
    </source>
</evidence>
<dbReference type="Proteomes" id="UP000011096">
    <property type="component" value="Unassembled WGS sequence"/>
</dbReference>
<keyword evidence="2" id="KW-1185">Reference proteome</keyword>
<reference evidence="1 2" key="2">
    <citation type="submission" date="2020-04" db="EMBL/GenBank/DDBJ databases">
        <title>Genome sequencing and assembly of multiple isolates from the Colletotrichum gloeosporioides species complex.</title>
        <authorList>
            <person name="Gan P."/>
            <person name="Shirasu K."/>
        </authorList>
    </citation>
    <scope>NUCLEOTIDE SEQUENCE [LARGE SCALE GENOMIC DNA]</scope>
    <source>
        <strain evidence="1 2">Nara gc5</strain>
    </source>
</reference>
<evidence type="ECO:0000313" key="2">
    <source>
        <dbReference type="Proteomes" id="UP000011096"/>
    </source>
</evidence>
<protein>
    <submittedName>
        <fullName evidence="1">Uncharacterized protein</fullName>
    </submittedName>
</protein>
<accession>A0A7J6J7V1</accession>
<dbReference type="GeneID" id="90979919"/>
<dbReference type="RefSeq" id="XP_066008970.1">
    <property type="nucleotide sequence ID" value="XM_066151722.1"/>
</dbReference>
<organism evidence="1 2">
    <name type="scientific">Colletotrichum fructicola (strain Nara gc5)</name>
    <name type="common">Anthracnose fungus</name>
    <name type="synonym">Colletotrichum gloeosporioides (strain Nara gc5)</name>
    <dbReference type="NCBI Taxonomy" id="1213859"/>
    <lineage>
        <taxon>Eukaryota</taxon>
        <taxon>Fungi</taxon>
        <taxon>Dikarya</taxon>
        <taxon>Ascomycota</taxon>
        <taxon>Pezizomycotina</taxon>
        <taxon>Sordariomycetes</taxon>
        <taxon>Hypocreomycetidae</taxon>
        <taxon>Glomerellales</taxon>
        <taxon>Glomerellaceae</taxon>
        <taxon>Colletotrichum</taxon>
        <taxon>Colletotrichum gloeosporioides species complex</taxon>
    </lineage>
</organism>
<proteinExistence type="predicted"/>
<dbReference type="AlphaFoldDB" id="A0A7J6J7V1"/>